<dbReference type="EMBL" id="JACHHY010000004">
    <property type="protein sequence ID" value="MBB5017723.1"/>
    <property type="molecule type" value="Genomic_DNA"/>
</dbReference>
<keyword evidence="1" id="KW-1133">Transmembrane helix</keyword>
<organism evidence="6 7">
    <name type="scientific">Chitinivorax tropicus</name>
    <dbReference type="NCBI Taxonomy" id="714531"/>
    <lineage>
        <taxon>Bacteria</taxon>
        <taxon>Pseudomonadati</taxon>
        <taxon>Pseudomonadota</taxon>
        <taxon>Betaproteobacteria</taxon>
        <taxon>Chitinivorax</taxon>
    </lineage>
</organism>
<sequence>MSNLLSFLRDPRFIAAFVVILTGVVVSMTAQNLKTALIWMAIIGTLIGASLLVYYLFKRHRAAHASDNLNAMLDEQASKAVEAAPDARQEEIHQLRNRMQEAIKTIRTSKLGETSGRAALYELPWYMVIGNPAAGKSSAVKNSGLKFPFSDQNGAAVHGIGGTRNCDWFFTTEGILLDTAGRYSVHDEDRTEWIGFLELLKKHRPRAPINGIVIAVSIAELTQNKPEFTINLAKSLRQRVQELTETLCVFVPVYVVFTKMDLLAGFVDFFENSETQEQERVWGATLPYDAEQKFDASGRFDEQFEHLYDGLKELSIARMAMNRSQALSPGLMTFPMEFHAIRPVLRTFIATLFEDNPFQFKPVFRGFYFTSALQEGVAVSPLSARMADRFSLGTPASKAETRLTASHGLFLKDLFSKVIFADKHLVRQYASRHQRRLRLGVFFGAFALLGLMLGAWTWSYLGNQEMARNVRADLDKIVKLQQARNDLGTQLESLEILQDRIEQLQRYREDTPMSLSFGLYHGDELEAKLRKEYFNGIRNVLLNPISGSLEGFLTEVNTNAGNLRPLQQPMQAAAAPAKTTMYKDASPTNVEDAYNALKAYIMLGSRDRLEPGHLNDQITRFWRTWLENNRGTLSREQMIRSAEKILTYLLTQTASPDFPLIENKLALVDQTRDSLRKVVKGMPARERVYAEIKMRASTRFPAITVANIVGEENRNIVAGSYVISGTFTRAAWDQYVEQAINDAATKDVTTSDWVLKTDVRDDLTLEGSPEQIKKTLVTMYKNEYAQEWKKFLTGISILDMGDFASAVEKMNRLGDPSLSPLYKVIETTYQETSWDNPSMLSQSISNAQKGVWASIKDWFSSKPPVPVNVTVGGTSQGGALQMGPIGKEFSVLSHLMVARGENRDASLMKNYLGLLGKLRSRFNELKNAGDVGPGSMKLMQQTLEGSGSELSDALRFVDEQMLNGVPDTAKATVRPMLVRPLMQAFGVLIKPAETELNKTWVAQVYEPFSKGLSAKYPFADKSQVEATPQEIAQLFGTDGAIAKFVDKTLGGLVVRRGDALTPRTWADMGISFNPEFVSTFPRYVAPVAGGGNAAAASAAAPAGPPQTRFQIMPIPTPGLSEYTFEIDGQQLRYRNGAQEWHNFVWPNPSGSPGVKINAITFDGRNVEVLNIPGQAGLEKMISSAQRKRRDQGVFDLSWSNGNVAVTVGFRLISSAQADASGNIQQGQGLKGLKLPTTIAGTGA</sequence>
<dbReference type="PANTHER" id="PTHR36153:SF1">
    <property type="entry name" value="TYPE VI SECRETION SYSTEM COMPONENT TSSM1"/>
    <property type="match status" value="1"/>
</dbReference>
<dbReference type="SUPFAM" id="SSF52540">
    <property type="entry name" value="P-loop containing nucleoside triphosphate hydrolases"/>
    <property type="match status" value="1"/>
</dbReference>
<feature type="transmembrane region" description="Helical" evidence="1">
    <location>
        <begin position="36"/>
        <end position="57"/>
    </location>
</feature>
<keyword evidence="1" id="KW-0472">Membrane</keyword>
<gene>
    <name evidence="6" type="ORF">HNQ59_000992</name>
</gene>
<keyword evidence="1" id="KW-0812">Transmembrane</keyword>
<dbReference type="Pfam" id="PF06744">
    <property type="entry name" value="IcmF_C"/>
    <property type="match status" value="1"/>
</dbReference>
<dbReference type="InterPro" id="IPR009612">
    <property type="entry name" value="IcmF-rel"/>
</dbReference>
<dbReference type="PANTHER" id="PTHR36153">
    <property type="entry name" value="INNER MEMBRANE PROTEIN-RELATED"/>
    <property type="match status" value="1"/>
</dbReference>
<feature type="domain" description="Type VI secretion system component TssM1 N-terminal" evidence="4">
    <location>
        <begin position="187"/>
        <end position="442"/>
    </location>
</feature>
<keyword evidence="7" id="KW-1185">Reference proteome</keyword>
<evidence type="ECO:0000259" key="3">
    <source>
        <dbReference type="Pfam" id="PF06761"/>
    </source>
</evidence>
<feature type="domain" description="IcmF-related" evidence="3">
    <location>
        <begin position="491"/>
        <end position="832"/>
    </location>
</feature>
<evidence type="ECO:0000256" key="1">
    <source>
        <dbReference type="SAM" id="Phobius"/>
    </source>
</evidence>
<dbReference type="NCBIfam" id="TIGR03348">
    <property type="entry name" value="VI_IcmF"/>
    <property type="match status" value="1"/>
</dbReference>
<proteinExistence type="predicted"/>
<dbReference type="Pfam" id="PF06761">
    <property type="entry name" value="IcmF-related"/>
    <property type="match status" value="1"/>
</dbReference>
<dbReference type="InterPro" id="IPR053156">
    <property type="entry name" value="T6SS_TssM-like"/>
</dbReference>
<name>A0A840MNH9_9PROT</name>
<dbReference type="RefSeq" id="WP_184035940.1">
    <property type="nucleotide sequence ID" value="NZ_JACHHY010000004.1"/>
</dbReference>
<dbReference type="AlphaFoldDB" id="A0A840MNH9"/>
<dbReference type="InterPro" id="IPR010623">
    <property type="entry name" value="IcmF_C"/>
</dbReference>
<dbReference type="InterPro" id="IPR048677">
    <property type="entry name" value="TssM1_hel"/>
</dbReference>
<evidence type="ECO:0000259" key="4">
    <source>
        <dbReference type="Pfam" id="PF14331"/>
    </source>
</evidence>
<evidence type="ECO:0000259" key="2">
    <source>
        <dbReference type="Pfam" id="PF06744"/>
    </source>
</evidence>
<feature type="domain" description="Type VI secretion system IcmF C-terminal" evidence="2">
    <location>
        <begin position="1109"/>
        <end position="1210"/>
    </location>
</feature>
<dbReference type="InterPro" id="IPR025743">
    <property type="entry name" value="TssM1_N"/>
</dbReference>
<evidence type="ECO:0000259" key="5">
    <source>
        <dbReference type="Pfam" id="PF21070"/>
    </source>
</evidence>
<feature type="transmembrane region" description="Helical" evidence="1">
    <location>
        <begin position="12"/>
        <end position="30"/>
    </location>
</feature>
<dbReference type="InterPro" id="IPR017731">
    <property type="entry name" value="TssM1-like"/>
</dbReference>
<feature type="transmembrane region" description="Helical" evidence="1">
    <location>
        <begin position="437"/>
        <end position="461"/>
    </location>
</feature>
<dbReference type="Proteomes" id="UP000575898">
    <property type="component" value="Unassembled WGS sequence"/>
</dbReference>
<dbReference type="Gene3D" id="3.40.50.300">
    <property type="entry name" value="P-loop containing nucleotide triphosphate hydrolases"/>
    <property type="match status" value="1"/>
</dbReference>
<reference evidence="6 7" key="1">
    <citation type="submission" date="2020-08" db="EMBL/GenBank/DDBJ databases">
        <title>Genomic Encyclopedia of Type Strains, Phase IV (KMG-IV): sequencing the most valuable type-strain genomes for metagenomic binning, comparative biology and taxonomic classification.</title>
        <authorList>
            <person name="Goeker M."/>
        </authorList>
    </citation>
    <scope>NUCLEOTIDE SEQUENCE [LARGE SCALE GENOMIC DNA]</scope>
    <source>
        <strain evidence="6 7">DSM 27165</strain>
    </source>
</reference>
<dbReference type="InterPro" id="IPR027417">
    <property type="entry name" value="P-loop_NTPase"/>
</dbReference>
<protein>
    <submittedName>
        <fullName evidence="6">Type VI secretion system protein ImpL</fullName>
    </submittedName>
</protein>
<feature type="domain" description="Type VI secretion system component TssM1 helical" evidence="5">
    <location>
        <begin position="991"/>
        <end position="1079"/>
    </location>
</feature>
<comment type="caution">
    <text evidence="6">The sequence shown here is derived from an EMBL/GenBank/DDBJ whole genome shotgun (WGS) entry which is preliminary data.</text>
</comment>
<accession>A0A840MNH9</accession>
<evidence type="ECO:0000313" key="7">
    <source>
        <dbReference type="Proteomes" id="UP000575898"/>
    </source>
</evidence>
<dbReference type="Pfam" id="PF21070">
    <property type="entry name" value="IcmF_helical"/>
    <property type="match status" value="1"/>
</dbReference>
<dbReference type="Pfam" id="PF14331">
    <property type="entry name" value="IcmF-related_N"/>
    <property type="match status" value="1"/>
</dbReference>
<evidence type="ECO:0000313" key="6">
    <source>
        <dbReference type="EMBL" id="MBB5017723.1"/>
    </source>
</evidence>